<evidence type="ECO:0000256" key="8">
    <source>
        <dbReference type="ARBA" id="ARBA00022840"/>
    </source>
</evidence>
<comment type="caution">
    <text evidence="11">The sequence shown here is derived from an EMBL/GenBank/DDBJ whole genome shotgun (WGS) entry which is preliminary data.</text>
</comment>
<evidence type="ECO:0000313" key="11">
    <source>
        <dbReference type="EMBL" id="MST62430.1"/>
    </source>
</evidence>
<evidence type="ECO:0000256" key="7">
    <source>
        <dbReference type="ARBA" id="ARBA00022741"/>
    </source>
</evidence>
<keyword evidence="7" id="KW-0547">Nucleotide-binding</keyword>
<evidence type="ECO:0000256" key="5">
    <source>
        <dbReference type="ARBA" id="ARBA00022694"/>
    </source>
</evidence>
<keyword evidence="11" id="KW-0808">Transferase</keyword>
<keyword evidence="6" id="KW-0479">Metal-binding</keyword>
<dbReference type="RefSeq" id="WP_154537814.1">
    <property type="nucleotide sequence ID" value="NZ_JAXFGK010000076.1"/>
</dbReference>
<accession>A0A6N7X0D2</accession>
<keyword evidence="9" id="KW-0460">Magnesium</keyword>
<reference evidence="11 12" key="1">
    <citation type="submission" date="2019-08" db="EMBL/GenBank/DDBJ databases">
        <title>In-depth cultivation of the pig gut microbiome towards novel bacterial diversity and tailored functional studies.</title>
        <authorList>
            <person name="Wylensek D."/>
            <person name="Hitch T.C.A."/>
            <person name="Clavel T."/>
        </authorList>
    </citation>
    <scope>NUCLEOTIDE SEQUENCE [LARGE SCALE GENOMIC DNA]</scope>
    <source>
        <strain evidence="11 12">WCA-SAB-591-4A-A</strain>
    </source>
</reference>
<gene>
    <name evidence="11" type="primary">tsaE</name>
    <name evidence="11" type="ORF">FYJ71_05500</name>
</gene>
<dbReference type="GO" id="GO:0002949">
    <property type="term" value="P:tRNA threonylcarbamoyladenosine modification"/>
    <property type="evidence" value="ECO:0007669"/>
    <property type="project" value="InterPro"/>
</dbReference>
<dbReference type="NCBIfam" id="TIGR00150">
    <property type="entry name" value="T6A_YjeE"/>
    <property type="match status" value="1"/>
</dbReference>
<keyword evidence="5" id="KW-0819">tRNA processing</keyword>
<evidence type="ECO:0000256" key="4">
    <source>
        <dbReference type="ARBA" id="ARBA00022490"/>
    </source>
</evidence>
<evidence type="ECO:0000256" key="3">
    <source>
        <dbReference type="ARBA" id="ARBA00019010"/>
    </source>
</evidence>
<proteinExistence type="inferred from homology"/>
<sequence length="151" mass="17233">MKKIFLENEESTKKIGEIIGEKLFNGAILCLNGDLGAGKTTLTKSIAKALRIDEDITSPTFTIVNEYTEGSIPLYHFDVYRIVEADEMYDIGFDEYINSDGICIIEWSSIIRDILPKERLEINLNYSGMGREMEIISYGDKYKKIVEEMNI</sequence>
<evidence type="ECO:0000256" key="10">
    <source>
        <dbReference type="ARBA" id="ARBA00032441"/>
    </source>
</evidence>
<dbReference type="Pfam" id="PF02367">
    <property type="entry name" value="TsaE"/>
    <property type="match status" value="1"/>
</dbReference>
<dbReference type="AlphaFoldDB" id="A0A6N7X0D2"/>
<evidence type="ECO:0000256" key="2">
    <source>
        <dbReference type="ARBA" id="ARBA00007599"/>
    </source>
</evidence>
<dbReference type="InterPro" id="IPR003442">
    <property type="entry name" value="T6A_TsaE"/>
</dbReference>
<dbReference type="PANTHER" id="PTHR33540:SF2">
    <property type="entry name" value="TRNA THREONYLCARBAMOYLADENOSINE BIOSYNTHESIS PROTEIN TSAE"/>
    <property type="match status" value="1"/>
</dbReference>
<dbReference type="Gene3D" id="3.40.50.300">
    <property type="entry name" value="P-loop containing nucleotide triphosphate hydrolases"/>
    <property type="match status" value="1"/>
</dbReference>
<evidence type="ECO:0000256" key="9">
    <source>
        <dbReference type="ARBA" id="ARBA00022842"/>
    </source>
</evidence>
<dbReference type="GO" id="GO:0046872">
    <property type="term" value="F:metal ion binding"/>
    <property type="evidence" value="ECO:0007669"/>
    <property type="project" value="UniProtKB-KW"/>
</dbReference>
<keyword evidence="8" id="KW-0067">ATP-binding</keyword>
<comment type="subcellular location">
    <subcellularLocation>
        <location evidence="1">Cytoplasm</location>
    </subcellularLocation>
</comment>
<organism evidence="11 12">
    <name type="scientific">Peptostreptococcus porci</name>
    <dbReference type="NCBI Taxonomy" id="2652282"/>
    <lineage>
        <taxon>Bacteria</taxon>
        <taxon>Bacillati</taxon>
        <taxon>Bacillota</taxon>
        <taxon>Clostridia</taxon>
        <taxon>Peptostreptococcales</taxon>
        <taxon>Peptostreptococcaceae</taxon>
        <taxon>Peptostreptococcus</taxon>
    </lineage>
</organism>
<keyword evidence="4" id="KW-0963">Cytoplasm</keyword>
<dbReference type="GO" id="GO:0005737">
    <property type="term" value="C:cytoplasm"/>
    <property type="evidence" value="ECO:0007669"/>
    <property type="project" value="UniProtKB-SubCell"/>
</dbReference>
<protein>
    <recommendedName>
        <fullName evidence="3">tRNA threonylcarbamoyladenosine biosynthesis protein TsaE</fullName>
    </recommendedName>
    <alternativeName>
        <fullName evidence="10">t(6)A37 threonylcarbamoyladenosine biosynthesis protein TsaE</fullName>
    </alternativeName>
</protein>
<evidence type="ECO:0000256" key="6">
    <source>
        <dbReference type="ARBA" id="ARBA00022723"/>
    </source>
</evidence>
<dbReference type="EMBL" id="VUNE01000002">
    <property type="protein sequence ID" value="MST62430.1"/>
    <property type="molecule type" value="Genomic_DNA"/>
</dbReference>
<dbReference type="InterPro" id="IPR027417">
    <property type="entry name" value="P-loop_NTPase"/>
</dbReference>
<dbReference type="GO" id="GO:0005524">
    <property type="term" value="F:ATP binding"/>
    <property type="evidence" value="ECO:0007669"/>
    <property type="project" value="UniProtKB-KW"/>
</dbReference>
<comment type="similarity">
    <text evidence="2">Belongs to the TsaE family.</text>
</comment>
<keyword evidence="12" id="KW-1185">Reference proteome</keyword>
<evidence type="ECO:0000313" key="12">
    <source>
        <dbReference type="Proteomes" id="UP000440713"/>
    </source>
</evidence>
<dbReference type="GO" id="GO:0016740">
    <property type="term" value="F:transferase activity"/>
    <property type="evidence" value="ECO:0007669"/>
    <property type="project" value="UniProtKB-KW"/>
</dbReference>
<evidence type="ECO:0000256" key="1">
    <source>
        <dbReference type="ARBA" id="ARBA00004496"/>
    </source>
</evidence>
<dbReference type="SUPFAM" id="SSF52540">
    <property type="entry name" value="P-loop containing nucleoside triphosphate hydrolases"/>
    <property type="match status" value="1"/>
</dbReference>
<dbReference type="PANTHER" id="PTHR33540">
    <property type="entry name" value="TRNA THREONYLCARBAMOYLADENOSINE BIOSYNTHESIS PROTEIN TSAE"/>
    <property type="match status" value="1"/>
</dbReference>
<dbReference type="Proteomes" id="UP000440713">
    <property type="component" value="Unassembled WGS sequence"/>
</dbReference>
<name>A0A6N7X0D2_9FIRM</name>